<organism evidence="9 10">
    <name type="scientific">Desulfovibrio legallii</name>
    <dbReference type="NCBI Taxonomy" id="571438"/>
    <lineage>
        <taxon>Bacteria</taxon>
        <taxon>Pseudomonadati</taxon>
        <taxon>Thermodesulfobacteriota</taxon>
        <taxon>Desulfovibrionia</taxon>
        <taxon>Desulfovibrionales</taxon>
        <taxon>Desulfovibrionaceae</taxon>
        <taxon>Desulfovibrio</taxon>
    </lineage>
</organism>
<dbReference type="Pfam" id="PF01751">
    <property type="entry name" value="Toprim"/>
    <property type="match status" value="1"/>
</dbReference>
<keyword evidence="10" id="KW-1185">Reference proteome</keyword>
<dbReference type="GO" id="GO:0003917">
    <property type="term" value="F:DNA topoisomerase type I (single strand cut, ATP-independent) activity"/>
    <property type="evidence" value="ECO:0007669"/>
    <property type="project" value="InterPro"/>
</dbReference>
<dbReference type="GO" id="GO:0003677">
    <property type="term" value="F:DNA binding"/>
    <property type="evidence" value="ECO:0007669"/>
    <property type="project" value="InterPro"/>
</dbReference>
<reference evidence="10" key="1">
    <citation type="submission" date="2016-10" db="EMBL/GenBank/DDBJ databases">
        <authorList>
            <person name="Varghese N."/>
            <person name="Submissions S."/>
        </authorList>
    </citation>
    <scope>NUCLEOTIDE SEQUENCE [LARGE SCALE GENOMIC DNA]</scope>
    <source>
        <strain evidence="10">KHC7</strain>
    </source>
</reference>
<dbReference type="InterPro" id="IPR023405">
    <property type="entry name" value="Topo_IA_core_domain"/>
</dbReference>
<feature type="domain" description="Toprim" evidence="7">
    <location>
        <begin position="3"/>
        <end position="112"/>
    </location>
</feature>
<protein>
    <recommendedName>
        <fullName evidence="5">Omega-protein</fullName>
    </recommendedName>
    <alternativeName>
        <fullName evidence="4">Relaxing enzyme</fullName>
    </alternativeName>
    <alternativeName>
        <fullName evidence="2">Swivelase</fullName>
    </alternativeName>
    <alternativeName>
        <fullName evidence="3">Untwisting enzyme</fullName>
    </alternativeName>
</protein>
<dbReference type="GO" id="GO:0006265">
    <property type="term" value="P:DNA topological change"/>
    <property type="evidence" value="ECO:0007669"/>
    <property type="project" value="InterPro"/>
</dbReference>
<dbReference type="PROSITE" id="PS52039">
    <property type="entry name" value="TOPO_IA_2"/>
    <property type="match status" value="1"/>
</dbReference>
<keyword evidence="1 9" id="KW-0413">Isomerase</keyword>
<sequence>MCAKLLILESPGKVKKVQSFLGPDWKVVASVGHVRDLPVKEMGVAAPDFKPHYQPTERGADVLKRLGALAKQADVVYLATDPDREGEAIAWHVADALKLKDAKRVTYGEITESAVKAAVQSPRAIDMALVAAQEGRRVLDRFCGYLVSGPLSRAVGTRLSAGRVQSPALRLVVERERAITSFVSVTHYGAELSFEGWKAAWVVKSWIEPGQEYFRIKPWQKKWRACAPWKSWTVKNRKPASRLRLRSQRPACNRPPAMP</sequence>
<dbReference type="EMBL" id="FNBX01000021">
    <property type="protein sequence ID" value="SDF97877.1"/>
    <property type="molecule type" value="Genomic_DNA"/>
</dbReference>
<dbReference type="InterPro" id="IPR003601">
    <property type="entry name" value="Topo_IA_2"/>
</dbReference>
<dbReference type="SUPFAM" id="SSF56712">
    <property type="entry name" value="Prokaryotic type I DNA topoisomerase"/>
    <property type="match status" value="1"/>
</dbReference>
<dbReference type="PRINTS" id="PR00417">
    <property type="entry name" value="PRTPISMRASEI"/>
</dbReference>
<dbReference type="InterPro" id="IPR006171">
    <property type="entry name" value="TOPRIM_dom"/>
</dbReference>
<dbReference type="CDD" id="cd03363">
    <property type="entry name" value="TOPRIM_TopoIA_TopoI"/>
    <property type="match status" value="1"/>
</dbReference>
<evidence type="ECO:0000256" key="5">
    <source>
        <dbReference type="ARBA" id="ARBA00032877"/>
    </source>
</evidence>
<feature type="domain" description="Topo IA-type catalytic" evidence="8">
    <location>
        <begin position="126"/>
        <end position="259"/>
    </location>
</feature>
<gene>
    <name evidence="9" type="ORF">SAMN05192586_12137</name>
</gene>
<dbReference type="SMART" id="SM00436">
    <property type="entry name" value="TOP1Bc"/>
    <property type="match status" value="1"/>
</dbReference>
<dbReference type="Gene3D" id="2.70.20.10">
    <property type="entry name" value="Topoisomerase I, domain 3"/>
    <property type="match status" value="1"/>
</dbReference>
<dbReference type="RefSeq" id="WP_257243226.1">
    <property type="nucleotide sequence ID" value="NZ_FNBX01000021.1"/>
</dbReference>
<evidence type="ECO:0000313" key="9">
    <source>
        <dbReference type="EMBL" id="SDF97877.1"/>
    </source>
</evidence>
<dbReference type="SMART" id="SM00493">
    <property type="entry name" value="TOPRIM"/>
    <property type="match status" value="1"/>
</dbReference>
<dbReference type="Pfam" id="PF01131">
    <property type="entry name" value="Topoisom_bac"/>
    <property type="match status" value="1"/>
</dbReference>
<dbReference type="InterPro" id="IPR013824">
    <property type="entry name" value="Topo_IA_cen_sub1"/>
</dbReference>
<dbReference type="InterPro" id="IPR013825">
    <property type="entry name" value="Topo_IA_cen_sub2"/>
</dbReference>
<evidence type="ECO:0000256" key="6">
    <source>
        <dbReference type="SAM" id="MobiDB-lite"/>
    </source>
</evidence>
<evidence type="ECO:0000313" key="10">
    <source>
        <dbReference type="Proteomes" id="UP000199355"/>
    </source>
</evidence>
<evidence type="ECO:0000256" key="4">
    <source>
        <dbReference type="ARBA" id="ARBA00032235"/>
    </source>
</evidence>
<evidence type="ECO:0000259" key="7">
    <source>
        <dbReference type="PROSITE" id="PS50880"/>
    </source>
</evidence>
<dbReference type="AlphaFoldDB" id="A0A1G7QH37"/>
<dbReference type="STRING" id="571438.SAMN05192586_12137"/>
<evidence type="ECO:0000259" key="8">
    <source>
        <dbReference type="PROSITE" id="PS52039"/>
    </source>
</evidence>
<feature type="region of interest" description="Disordered" evidence="6">
    <location>
        <begin position="239"/>
        <end position="259"/>
    </location>
</feature>
<evidence type="ECO:0000256" key="2">
    <source>
        <dbReference type="ARBA" id="ARBA00030003"/>
    </source>
</evidence>
<dbReference type="PROSITE" id="PS50880">
    <property type="entry name" value="TOPRIM"/>
    <property type="match status" value="1"/>
</dbReference>
<dbReference type="Gene3D" id="1.10.460.10">
    <property type="entry name" value="Topoisomerase I, domain 2"/>
    <property type="match status" value="1"/>
</dbReference>
<accession>A0A1G7QH37</accession>
<evidence type="ECO:0000256" key="3">
    <source>
        <dbReference type="ARBA" id="ARBA00031985"/>
    </source>
</evidence>
<dbReference type="PANTHER" id="PTHR42785">
    <property type="entry name" value="DNA TOPOISOMERASE, TYPE IA, CORE"/>
    <property type="match status" value="1"/>
</dbReference>
<proteinExistence type="predicted"/>
<dbReference type="Gene3D" id="3.40.50.140">
    <property type="match status" value="1"/>
</dbReference>
<dbReference type="InterPro" id="IPR013497">
    <property type="entry name" value="Topo_IA_cen"/>
</dbReference>
<name>A0A1G7QH37_9BACT</name>
<dbReference type="InterPro" id="IPR034149">
    <property type="entry name" value="TOPRIM_TopoI"/>
</dbReference>
<dbReference type="InterPro" id="IPR000380">
    <property type="entry name" value="Topo_IA"/>
</dbReference>
<evidence type="ECO:0000256" key="1">
    <source>
        <dbReference type="ARBA" id="ARBA00023235"/>
    </source>
</evidence>
<dbReference type="Proteomes" id="UP000199355">
    <property type="component" value="Unassembled WGS sequence"/>
</dbReference>
<dbReference type="PANTHER" id="PTHR42785:SF1">
    <property type="entry name" value="DNA TOPOISOMERASE"/>
    <property type="match status" value="1"/>
</dbReference>